<dbReference type="GO" id="GO:0004161">
    <property type="term" value="F:dimethylallyltranstransferase activity"/>
    <property type="evidence" value="ECO:0007669"/>
    <property type="project" value="UniProtKB-EC"/>
</dbReference>
<evidence type="ECO:0000256" key="8">
    <source>
        <dbReference type="ARBA" id="ARBA00022490"/>
    </source>
</evidence>
<keyword evidence="19" id="KW-0753">Steroid metabolism</keyword>
<evidence type="ECO:0000256" key="27">
    <source>
        <dbReference type="ARBA" id="ARBA00049291"/>
    </source>
</evidence>
<keyword evidence="8" id="KW-0963">Cytoplasm</keyword>
<evidence type="ECO:0000256" key="6">
    <source>
        <dbReference type="ARBA" id="ARBA00012439"/>
    </source>
</evidence>
<dbReference type="GO" id="GO:0005759">
    <property type="term" value="C:mitochondrial matrix"/>
    <property type="evidence" value="ECO:0007669"/>
    <property type="project" value="UniProtKB-ARBA"/>
</dbReference>
<dbReference type="AlphaFoldDB" id="A0A8C3CKN1"/>
<comment type="similarity">
    <text evidence="5 30">Belongs to the FPP/GGPP synthase family.</text>
</comment>
<keyword evidence="10" id="KW-0153">Cholesterol metabolism</keyword>
<keyword evidence="17" id="KW-0443">Lipid metabolism</keyword>
<keyword evidence="9" id="KW-0444">Lipid biosynthesis</keyword>
<evidence type="ECO:0000256" key="10">
    <source>
        <dbReference type="ARBA" id="ARBA00022548"/>
    </source>
</evidence>
<evidence type="ECO:0000313" key="33">
    <source>
        <dbReference type="Proteomes" id="UP000694556"/>
    </source>
</evidence>
<dbReference type="SUPFAM" id="SSF48576">
    <property type="entry name" value="Terpenoid synthases"/>
    <property type="match status" value="1"/>
</dbReference>
<evidence type="ECO:0000256" key="26">
    <source>
        <dbReference type="ARBA" id="ARBA00034546"/>
    </source>
</evidence>
<evidence type="ECO:0000256" key="12">
    <source>
        <dbReference type="ARBA" id="ARBA00022723"/>
    </source>
</evidence>
<keyword evidence="12" id="KW-0479">Metal-binding</keyword>
<keyword evidence="33" id="KW-1185">Reference proteome</keyword>
<reference evidence="32" key="1">
    <citation type="submission" date="2018-09" db="EMBL/GenBank/DDBJ databases">
        <title>Common duck and Muscovy duck high density SNP chip.</title>
        <authorList>
            <person name="Vignal A."/>
            <person name="Thebault N."/>
            <person name="Warren W.C."/>
        </authorList>
    </citation>
    <scope>NUCLEOTIDE SEQUENCE [LARGE SCALE GENOMIC DNA]</scope>
</reference>
<dbReference type="InterPro" id="IPR000092">
    <property type="entry name" value="Polyprenyl_synt"/>
</dbReference>
<keyword evidence="15" id="KW-0752">Steroid biosynthesis</keyword>
<evidence type="ECO:0000256" key="18">
    <source>
        <dbReference type="ARBA" id="ARBA00023166"/>
    </source>
</evidence>
<evidence type="ECO:0000256" key="29">
    <source>
        <dbReference type="ARBA" id="ARBA00053104"/>
    </source>
</evidence>
<evidence type="ECO:0000256" key="3">
    <source>
        <dbReference type="ARBA" id="ARBA00004932"/>
    </source>
</evidence>
<evidence type="ECO:0000256" key="16">
    <source>
        <dbReference type="ARBA" id="ARBA00022990"/>
    </source>
</evidence>
<evidence type="ECO:0000256" key="17">
    <source>
        <dbReference type="ARBA" id="ARBA00023098"/>
    </source>
</evidence>
<comment type="pathway">
    <text evidence="3">Isoprenoid biosynthesis; geranyl diphosphate biosynthesis; geranyl diphosphate from dimethylallyl diphosphate and isopentenyl diphosphate: step 1/1.</text>
</comment>
<evidence type="ECO:0000256" key="28">
    <source>
        <dbReference type="ARBA" id="ARBA00049399"/>
    </source>
</evidence>
<dbReference type="Ensembl" id="ENSCMMT00000023377.1">
    <property type="protein sequence ID" value="ENSCMMP00000021345.1"/>
    <property type="gene ID" value="ENSCMMG00000013400.1"/>
</dbReference>
<dbReference type="Proteomes" id="UP000694556">
    <property type="component" value="Chromosome 26"/>
</dbReference>
<dbReference type="FunFam" id="1.10.600.10:FF:000052">
    <property type="entry name" value="Farnesyl pyrophosphate synthase"/>
    <property type="match status" value="1"/>
</dbReference>
<dbReference type="InterPro" id="IPR039702">
    <property type="entry name" value="FPS1-like"/>
</dbReference>
<evidence type="ECO:0000256" key="15">
    <source>
        <dbReference type="ARBA" id="ARBA00022955"/>
    </source>
</evidence>
<organism evidence="32 33">
    <name type="scientific">Cairina moschata</name>
    <name type="common">Muscovy duck</name>
    <dbReference type="NCBI Taxonomy" id="8855"/>
    <lineage>
        <taxon>Eukaryota</taxon>
        <taxon>Metazoa</taxon>
        <taxon>Chordata</taxon>
        <taxon>Craniata</taxon>
        <taxon>Vertebrata</taxon>
        <taxon>Euteleostomi</taxon>
        <taxon>Archelosauria</taxon>
        <taxon>Archosauria</taxon>
        <taxon>Dinosauria</taxon>
        <taxon>Saurischia</taxon>
        <taxon>Theropoda</taxon>
        <taxon>Coelurosauria</taxon>
        <taxon>Aves</taxon>
        <taxon>Neognathae</taxon>
        <taxon>Galloanserae</taxon>
        <taxon>Anseriformes</taxon>
        <taxon>Anatidae</taxon>
        <taxon>Anatinae</taxon>
        <taxon>Cairina</taxon>
    </lineage>
</organism>
<comment type="cofactor">
    <cofactor evidence="1">
        <name>Mg(2+)</name>
        <dbReference type="ChEBI" id="CHEBI:18420"/>
    </cofactor>
</comment>
<dbReference type="PROSITE" id="PS00444">
    <property type="entry name" value="POLYPRENYL_SYNTHASE_2"/>
    <property type="match status" value="1"/>
</dbReference>
<evidence type="ECO:0000256" key="25">
    <source>
        <dbReference type="ARBA" id="ARBA00032873"/>
    </source>
</evidence>
<keyword evidence="11 30" id="KW-0808">Transferase</keyword>
<dbReference type="EC" id="2.5.1.1" evidence="7"/>
<feature type="compositionally biased region" description="Low complexity" evidence="31">
    <location>
        <begin position="25"/>
        <end position="46"/>
    </location>
</feature>
<feature type="region of interest" description="Disordered" evidence="31">
    <location>
        <begin position="1"/>
        <end position="87"/>
    </location>
</feature>
<keyword evidence="18" id="KW-1207">Sterol metabolism</keyword>
<protein>
    <recommendedName>
        <fullName evidence="26">Farnesyl pyrophosphate synthase</fullName>
        <ecNumber evidence="7">2.5.1.1</ecNumber>
        <ecNumber evidence="6">2.5.1.10</ecNumber>
    </recommendedName>
    <alternativeName>
        <fullName evidence="25">(2E,6E)-farnesyl diphosphate synthase</fullName>
    </alternativeName>
    <alternativeName>
        <fullName evidence="24">Dimethylallyltranstransferase</fullName>
    </alternativeName>
    <alternativeName>
        <fullName evidence="23">Farnesyl diphosphate synthase</fullName>
    </alternativeName>
    <alternativeName>
        <fullName evidence="22">Geranyltranstransferase</fullName>
    </alternativeName>
</protein>
<dbReference type="InterPro" id="IPR033749">
    <property type="entry name" value="Polyprenyl_synt_CS"/>
</dbReference>
<accession>A0A8C3CKN1</accession>
<dbReference type="GO" id="GO:0005777">
    <property type="term" value="C:peroxisome"/>
    <property type="evidence" value="ECO:0007669"/>
    <property type="project" value="UniProtKB-ARBA"/>
</dbReference>
<dbReference type="PANTHER" id="PTHR11525">
    <property type="entry name" value="FARNESYL-PYROPHOSPHATE SYNTHETASE"/>
    <property type="match status" value="1"/>
</dbReference>
<proteinExistence type="inferred from homology"/>
<dbReference type="GO" id="GO:0045337">
    <property type="term" value="P:farnesyl diphosphate biosynthetic process"/>
    <property type="evidence" value="ECO:0007669"/>
    <property type="project" value="TreeGrafter"/>
</dbReference>
<comment type="subcellular location">
    <subcellularLocation>
        <location evidence="2">Cytoplasm</location>
    </subcellularLocation>
</comment>
<dbReference type="PANTHER" id="PTHR11525:SF0">
    <property type="entry name" value="FARNESYL PYROPHOSPHATE SYNTHASE"/>
    <property type="match status" value="1"/>
</dbReference>
<dbReference type="GO" id="GO:0006695">
    <property type="term" value="P:cholesterol biosynthetic process"/>
    <property type="evidence" value="ECO:0007669"/>
    <property type="project" value="UniProtKB-KW"/>
</dbReference>
<evidence type="ECO:0000256" key="11">
    <source>
        <dbReference type="ARBA" id="ARBA00022679"/>
    </source>
</evidence>
<evidence type="ECO:0000256" key="31">
    <source>
        <dbReference type="SAM" id="MobiDB-lite"/>
    </source>
</evidence>
<evidence type="ECO:0000256" key="24">
    <source>
        <dbReference type="ARBA" id="ARBA00032448"/>
    </source>
</evidence>
<reference evidence="32" key="2">
    <citation type="submission" date="2025-08" db="UniProtKB">
        <authorList>
            <consortium name="Ensembl"/>
        </authorList>
    </citation>
    <scope>IDENTIFICATION</scope>
</reference>
<name>A0A8C3CKN1_CAIMO</name>
<comment type="pathway">
    <text evidence="4">Isoprenoid biosynthesis; farnesyl diphosphate biosynthesis; farnesyl diphosphate from geranyl diphosphate and isopentenyl diphosphate: step 1/1.</text>
</comment>
<evidence type="ECO:0000256" key="20">
    <source>
        <dbReference type="ARBA" id="ARBA00023229"/>
    </source>
</evidence>
<comment type="catalytic activity">
    <reaction evidence="28">
        <text>isopentenyl diphosphate + (2E)-geranyl diphosphate = (2E,6E)-farnesyl diphosphate + diphosphate</text>
        <dbReference type="Rhea" id="RHEA:19361"/>
        <dbReference type="ChEBI" id="CHEBI:33019"/>
        <dbReference type="ChEBI" id="CHEBI:58057"/>
        <dbReference type="ChEBI" id="CHEBI:128769"/>
        <dbReference type="ChEBI" id="CHEBI:175763"/>
        <dbReference type="EC" id="2.5.1.10"/>
    </reaction>
</comment>
<dbReference type="InterPro" id="IPR008949">
    <property type="entry name" value="Isoprenoid_synthase_dom_sf"/>
</dbReference>
<dbReference type="Pfam" id="PF00348">
    <property type="entry name" value="polyprenyl_synt"/>
    <property type="match status" value="1"/>
</dbReference>
<dbReference type="SFLD" id="SFLDG01017">
    <property type="entry name" value="Polyprenyl_Transferase_Like"/>
    <property type="match status" value="1"/>
</dbReference>
<evidence type="ECO:0000256" key="23">
    <source>
        <dbReference type="ARBA" id="ARBA00032424"/>
    </source>
</evidence>
<keyword evidence="16" id="KW-0007">Acetylation</keyword>
<sequence>MERANECRRQVRPPAGSSPSSQGTPGVVVRPQRGSRRSPGSGLRVPANPAPGAGAESSPEVAGASAEERGRGVRCGQGAMSGDGARRAAGAEREEFVGFFPQVVRDLTGDGLGHPEVGGAVARLKEVLEYNVPGGKYNRGLTVLAAFRELAGPQQQDPESLRCALAVGWCIELFQAFFLVADDIMDQSLTRRGQLCWYKKEGIGLDAINDAFLLESSVYRMLKKYCGERPYYLHLLELFLQTAYQTELGQMLDLITAPVTQVDLNRFSEQRYKAIVKYKTAFYSFYLPVAAAMYMTGIDSKEEHDNAKAILLEMGEFFQIQDDYLDCFGDPALTGKVGTDIQDNKCSWLVVECLRRVTPDQRQILEENYGSKEPEKVAKVKELYETVGMKAAFQEYEEKSYQRLQELIKKHANRLPKEIFLGLAQKIYKRQK</sequence>
<dbReference type="CDD" id="cd00685">
    <property type="entry name" value="Trans_IPPS_HT"/>
    <property type="match status" value="1"/>
</dbReference>
<evidence type="ECO:0000256" key="7">
    <source>
        <dbReference type="ARBA" id="ARBA00012833"/>
    </source>
</evidence>
<evidence type="ECO:0000313" key="32">
    <source>
        <dbReference type="Ensembl" id="ENSCMMP00000021345.1"/>
    </source>
</evidence>
<evidence type="ECO:0000256" key="21">
    <source>
        <dbReference type="ARBA" id="ARBA00023278"/>
    </source>
</evidence>
<dbReference type="GO" id="GO:0046872">
    <property type="term" value="F:metal ion binding"/>
    <property type="evidence" value="ECO:0007669"/>
    <property type="project" value="UniProtKB-KW"/>
</dbReference>
<evidence type="ECO:0000256" key="2">
    <source>
        <dbReference type="ARBA" id="ARBA00004496"/>
    </source>
</evidence>
<dbReference type="GO" id="GO:0004337">
    <property type="term" value="F:(2E,6E)-farnesyl diphosphate synthase activity"/>
    <property type="evidence" value="ECO:0007669"/>
    <property type="project" value="UniProtKB-EC"/>
</dbReference>
<evidence type="ECO:0000256" key="4">
    <source>
        <dbReference type="ARBA" id="ARBA00005035"/>
    </source>
</evidence>
<comment type="function">
    <text evidence="29">Key enzyme in isoprenoid biosynthesis which catalyzes the formation of farnesyl diphosphate (FPP), a precursor for several classes of essential metabolites including sterols, dolichols, carotenoids, and ubiquinones. FPP also serves as substrate for protein farnesylation and geranylgeranylation. Catalyzes the sequential condensation of isopentenyl pyrophosphate with the allylic pyrophosphates, dimethylallyl pyrophosphate, and then with the resultant geranylpyrophosphate to the ultimate product farnesyl pyrophosphate.</text>
</comment>
<keyword evidence="13" id="KW-0756">Sterol biosynthesis</keyword>
<reference evidence="32" key="3">
    <citation type="submission" date="2025-09" db="UniProtKB">
        <authorList>
            <consortium name="Ensembl"/>
        </authorList>
    </citation>
    <scope>IDENTIFICATION</scope>
</reference>
<keyword evidence="14" id="KW-0460">Magnesium</keyword>
<evidence type="ECO:0000256" key="14">
    <source>
        <dbReference type="ARBA" id="ARBA00022842"/>
    </source>
</evidence>
<evidence type="ECO:0000256" key="5">
    <source>
        <dbReference type="ARBA" id="ARBA00006706"/>
    </source>
</evidence>
<keyword evidence="21" id="KW-0379">Hydroxylation</keyword>
<comment type="catalytic activity">
    <reaction evidence="27">
        <text>isopentenyl diphosphate + dimethylallyl diphosphate = (2E)-geranyl diphosphate + diphosphate</text>
        <dbReference type="Rhea" id="RHEA:22408"/>
        <dbReference type="ChEBI" id="CHEBI:33019"/>
        <dbReference type="ChEBI" id="CHEBI:57623"/>
        <dbReference type="ChEBI" id="CHEBI:58057"/>
        <dbReference type="ChEBI" id="CHEBI:128769"/>
        <dbReference type="EC" id="2.5.1.1"/>
    </reaction>
</comment>
<keyword evidence="13" id="KW-0152">Cholesterol biosynthesis</keyword>
<dbReference type="EC" id="2.5.1.10" evidence="6"/>
<keyword evidence="20" id="KW-0414">Isoprene biosynthesis</keyword>
<evidence type="ECO:0000256" key="13">
    <source>
        <dbReference type="ARBA" id="ARBA00022778"/>
    </source>
</evidence>
<evidence type="ECO:0000256" key="1">
    <source>
        <dbReference type="ARBA" id="ARBA00001946"/>
    </source>
</evidence>
<dbReference type="PROSITE" id="PS00723">
    <property type="entry name" value="POLYPRENYL_SYNTHASE_1"/>
    <property type="match status" value="1"/>
</dbReference>
<evidence type="ECO:0000256" key="19">
    <source>
        <dbReference type="ARBA" id="ARBA00023221"/>
    </source>
</evidence>
<evidence type="ECO:0000256" key="22">
    <source>
        <dbReference type="ARBA" id="ARBA00032380"/>
    </source>
</evidence>
<dbReference type="Gene3D" id="1.10.600.10">
    <property type="entry name" value="Farnesyl Diphosphate Synthase"/>
    <property type="match status" value="1"/>
</dbReference>
<evidence type="ECO:0000256" key="30">
    <source>
        <dbReference type="RuleBase" id="RU004466"/>
    </source>
</evidence>
<dbReference type="SFLD" id="SFLDS00005">
    <property type="entry name" value="Isoprenoid_Synthase_Type_I"/>
    <property type="match status" value="1"/>
</dbReference>
<evidence type="ECO:0000256" key="9">
    <source>
        <dbReference type="ARBA" id="ARBA00022516"/>
    </source>
</evidence>